<dbReference type="SUPFAM" id="SSF56672">
    <property type="entry name" value="DNA/RNA polymerases"/>
    <property type="match status" value="1"/>
</dbReference>
<protein>
    <recommendedName>
        <fullName evidence="1">Reverse transcriptase/retrotransposon-derived protein RNase H-like domain-containing protein</fullName>
    </recommendedName>
</protein>
<evidence type="ECO:0000313" key="2">
    <source>
        <dbReference type="EMBL" id="BBH02363.1"/>
    </source>
</evidence>
<reference evidence="2" key="1">
    <citation type="journal article" date="2019" name="Science">
        <title>Mutation of a bHLH transcription factor allowed almond domestication.</title>
        <authorList>
            <person name="Sanchez-Perez R."/>
            <person name="Pavan S."/>
            <person name="Mazzeo R."/>
            <person name="Moldovan C."/>
            <person name="Aiese Cigliano R."/>
            <person name="Del Cueto J."/>
            <person name="Ricciardi F."/>
            <person name="Lotti C."/>
            <person name="Ricciardi L."/>
            <person name="Dicenta F."/>
            <person name="Lopez-Marques R.L."/>
            <person name="Lindberg Moller B."/>
        </authorList>
    </citation>
    <scope>NUCLEOTIDE SEQUENCE</scope>
</reference>
<accession>A0A4Y1RE80</accession>
<dbReference type="InterPro" id="IPR041577">
    <property type="entry name" value="RT_RNaseH_2"/>
</dbReference>
<dbReference type="Gene3D" id="3.10.10.10">
    <property type="entry name" value="HIV Type 1 Reverse Transcriptase, subunit A, domain 1"/>
    <property type="match status" value="1"/>
</dbReference>
<feature type="non-terminal residue" evidence="2">
    <location>
        <position position="1"/>
    </location>
</feature>
<dbReference type="InterPro" id="IPR036397">
    <property type="entry name" value="RNaseH_sf"/>
</dbReference>
<proteinExistence type="predicted"/>
<dbReference type="InterPro" id="IPR043502">
    <property type="entry name" value="DNA/RNA_pol_sf"/>
</dbReference>
<sequence length="340" mass="38823">LGLGELKPITMKLQLAYRSVRMPRGDVPSLLHVTHTLVAEVGRPYEDDESAVVDKWRPRFEKVPPHKEKTLPSNVEVPKLELKPLPMGLKHAFLESNNTFSVVISSELDSLQEEDEAKSSREAQHRLNPIMKDVKTELAHVHDYRKLNSATRKDHFPLPFIDQILEKVAGYYQIEIAIEDQEKTTFTCPFVLLLFVECLLGYAFEKLIEMLTSAPIKQPPDWTSPFEIMWDAILGQRKDKKPHVIHYASKTLNSAQMNYSTTEKTLAVVRFHMFGLLMTGGNSLQSIDYVSIWVEAVLCRHNDHKTVSRFLKENIFARFGTPQAIISDGGNTFVINLLRL</sequence>
<organism evidence="2">
    <name type="scientific">Prunus dulcis</name>
    <name type="common">Almond</name>
    <name type="synonym">Amygdalus dulcis</name>
    <dbReference type="NCBI Taxonomy" id="3755"/>
    <lineage>
        <taxon>Eukaryota</taxon>
        <taxon>Viridiplantae</taxon>
        <taxon>Streptophyta</taxon>
        <taxon>Embryophyta</taxon>
        <taxon>Tracheophyta</taxon>
        <taxon>Spermatophyta</taxon>
        <taxon>Magnoliopsida</taxon>
        <taxon>eudicotyledons</taxon>
        <taxon>Gunneridae</taxon>
        <taxon>Pentapetalae</taxon>
        <taxon>rosids</taxon>
        <taxon>fabids</taxon>
        <taxon>Rosales</taxon>
        <taxon>Rosaceae</taxon>
        <taxon>Amygdaloideae</taxon>
        <taxon>Amygdaleae</taxon>
        <taxon>Prunus</taxon>
    </lineage>
</organism>
<gene>
    <name evidence="2" type="ORF">Prudu_012902</name>
</gene>
<dbReference type="Gene3D" id="3.30.70.270">
    <property type="match status" value="1"/>
</dbReference>
<dbReference type="AlphaFoldDB" id="A0A4Y1RE80"/>
<dbReference type="EMBL" id="AP019300">
    <property type="protein sequence ID" value="BBH02363.1"/>
    <property type="molecule type" value="Genomic_DNA"/>
</dbReference>
<dbReference type="InterPro" id="IPR012337">
    <property type="entry name" value="RNaseH-like_sf"/>
</dbReference>
<dbReference type="PANTHER" id="PTHR34072">
    <property type="entry name" value="ENZYMATIC POLYPROTEIN-RELATED"/>
    <property type="match status" value="1"/>
</dbReference>
<feature type="domain" description="Reverse transcriptase/retrotransposon-derived protein RNase H-like" evidence="1">
    <location>
        <begin position="203"/>
        <end position="269"/>
    </location>
</feature>
<dbReference type="Pfam" id="PF17919">
    <property type="entry name" value="RT_RNaseH_2"/>
    <property type="match status" value="1"/>
</dbReference>
<dbReference type="Gene3D" id="3.30.420.10">
    <property type="entry name" value="Ribonuclease H-like superfamily/Ribonuclease H"/>
    <property type="match status" value="1"/>
</dbReference>
<evidence type="ECO:0000259" key="1">
    <source>
        <dbReference type="Pfam" id="PF17919"/>
    </source>
</evidence>
<dbReference type="GO" id="GO:0003676">
    <property type="term" value="F:nucleic acid binding"/>
    <property type="evidence" value="ECO:0007669"/>
    <property type="project" value="InterPro"/>
</dbReference>
<dbReference type="SUPFAM" id="SSF53098">
    <property type="entry name" value="Ribonuclease H-like"/>
    <property type="match status" value="1"/>
</dbReference>
<dbReference type="InterPro" id="IPR043128">
    <property type="entry name" value="Rev_trsase/Diguanyl_cyclase"/>
</dbReference>
<name>A0A4Y1RE80_PRUDU</name>
<dbReference type="PANTHER" id="PTHR34072:SF57">
    <property type="entry name" value="RNA-DIRECTED DNA POLYMERASE"/>
    <property type="match status" value="1"/>
</dbReference>